<proteinExistence type="predicted"/>
<sequence>MARARPVAVGDGQGTVRLADVAAAAGVSSATVSRAFNLPALVREDVRARILATADDLGYVAHGAARALASKRSRTLGAIVPTLNNTIFARAIDAFQRRVEERGYILLLTTSEYDQQREWERARAMVERGVDGLMLVGGQHDPRLLHLLEVTGKPFINTWTANRGAEHASVGYDSRALSNLVFDYLVGLGHREFAVVTGSSSHNDRVAGRLLGMADAVRRHGLAIPPARMIHRRYSIDEGRCAFRQLAASGPLPTAIVCGNDILACGVLFEALAAGIDVPGRLSIMGNGDLDIAAHTSPGLSTVLTPKVEIGNWAADYLVACLEGREIDLPPELPVTLVLRGTTGPLSA</sequence>
<dbReference type="GO" id="GO:0003700">
    <property type="term" value="F:DNA-binding transcription factor activity"/>
    <property type="evidence" value="ECO:0007669"/>
    <property type="project" value="TreeGrafter"/>
</dbReference>
<dbReference type="Pfam" id="PF00356">
    <property type="entry name" value="LacI"/>
    <property type="match status" value="1"/>
</dbReference>
<dbReference type="GO" id="GO:0000976">
    <property type="term" value="F:transcription cis-regulatory region binding"/>
    <property type="evidence" value="ECO:0007669"/>
    <property type="project" value="TreeGrafter"/>
</dbReference>
<organism evidence="5 6">
    <name type="scientific">Stella humosa</name>
    <dbReference type="NCBI Taxonomy" id="94"/>
    <lineage>
        <taxon>Bacteria</taxon>
        <taxon>Pseudomonadati</taxon>
        <taxon>Pseudomonadota</taxon>
        <taxon>Alphaproteobacteria</taxon>
        <taxon>Rhodospirillales</taxon>
        <taxon>Stellaceae</taxon>
        <taxon>Stella</taxon>
    </lineage>
</organism>
<dbReference type="InterPro" id="IPR000843">
    <property type="entry name" value="HTH_LacI"/>
</dbReference>
<evidence type="ECO:0000256" key="2">
    <source>
        <dbReference type="ARBA" id="ARBA00023125"/>
    </source>
</evidence>
<dbReference type="InterPro" id="IPR028082">
    <property type="entry name" value="Peripla_BP_I"/>
</dbReference>
<keyword evidence="1" id="KW-0805">Transcription regulation</keyword>
<comment type="caution">
    <text evidence="5">The sequence shown here is derived from an EMBL/GenBank/DDBJ whole genome shotgun (WGS) entry which is preliminary data.</text>
</comment>
<gene>
    <name evidence="5" type="ORF">EDC65_1123</name>
</gene>
<dbReference type="PANTHER" id="PTHR30146">
    <property type="entry name" value="LACI-RELATED TRANSCRIPTIONAL REPRESSOR"/>
    <property type="match status" value="1"/>
</dbReference>
<dbReference type="Gene3D" id="1.10.260.40">
    <property type="entry name" value="lambda repressor-like DNA-binding domains"/>
    <property type="match status" value="1"/>
</dbReference>
<dbReference type="AlphaFoldDB" id="A0A3N1MLR5"/>
<evidence type="ECO:0000313" key="5">
    <source>
        <dbReference type="EMBL" id="ROQ01936.1"/>
    </source>
</evidence>
<feature type="domain" description="HTH lacI-type" evidence="4">
    <location>
        <begin position="16"/>
        <end position="70"/>
    </location>
</feature>
<name>A0A3N1MLR5_9PROT</name>
<evidence type="ECO:0000256" key="1">
    <source>
        <dbReference type="ARBA" id="ARBA00023015"/>
    </source>
</evidence>
<dbReference type="CDD" id="cd06273">
    <property type="entry name" value="PBP1_LacI-like"/>
    <property type="match status" value="1"/>
</dbReference>
<evidence type="ECO:0000256" key="3">
    <source>
        <dbReference type="ARBA" id="ARBA00023163"/>
    </source>
</evidence>
<dbReference type="SUPFAM" id="SSF53822">
    <property type="entry name" value="Periplasmic binding protein-like I"/>
    <property type="match status" value="1"/>
</dbReference>
<dbReference type="InterPro" id="IPR010982">
    <property type="entry name" value="Lambda_DNA-bd_dom_sf"/>
</dbReference>
<evidence type="ECO:0000313" key="6">
    <source>
        <dbReference type="Proteomes" id="UP000278222"/>
    </source>
</evidence>
<reference evidence="5 6" key="1">
    <citation type="submission" date="2018-11" db="EMBL/GenBank/DDBJ databases">
        <title>Genomic Encyclopedia of Type Strains, Phase IV (KMG-IV): sequencing the most valuable type-strain genomes for metagenomic binning, comparative biology and taxonomic classification.</title>
        <authorList>
            <person name="Goeker M."/>
        </authorList>
    </citation>
    <scope>NUCLEOTIDE SEQUENCE [LARGE SCALE GENOMIC DNA]</scope>
    <source>
        <strain evidence="5 6">DSM 5900</strain>
    </source>
</reference>
<protein>
    <submittedName>
        <fullName evidence="5">LacI family transcriptional regulator</fullName>
    </submittedName>
</protein>
<dbReference type="InterPro" id="IPR046335">
    <property type="entry name" value="LacI/GalR-like_sensor"/>
</dbReference>
<dbReference type="PROSITE" id="PS50932">
    <property type="entry name" value="HTH_LACI_2"/>
    <property type="match status" value="1"/>
</dbReference>
<dbReference type="EMBL" id="RJKX01000011">
    <property type="protein sequence ID" value="ROQ01936.1"/>
    <property type="molecule type" value="Genomic_DNA"/>
</dbReference>
<dbReference type="SMART" id="SM00354">
    <property type="entry name" value="HTH_LACI"/>
    <property type="match status" value="1"/>
</dbReference>
<keyword evidence="2" id="KW-0238">DNA-binding</keyword>
<dbReference type="Proteomes" id="UP000278222">
    <property type="component" value="Unassembled WGS sequence"/>
</dbReference>
<keyword evidence="3" id="KW-0804">Transcription</keyword>
<accession>A0A3N1MLR5</accession>
<keyword evidence="6" id="KW-1185">Reference proteome</keyword>
<dbReference type="CDD" id="cd01392">
    <property type="entry name" value="HTH_LacI"/>
    <property type="match status" value="1"/>
</dbReference>
<dbReference type="Pfam" id="PF13377">
    <property type="entry name" value="Peripla_BP_3"/>
    <property type="match status" value="1"/>
</dbReference>
<dbReference type="PANTHER" id="PTHR30146:SF138">
    <property type="entry name" value="TRANSCRIPTIONAL REGULATORY PROTEIN"/>
    <property type="match status" value="1"/>
</dbReference>
<evidence type="ECO:0000259" key="4">
    <source>
        <dbReference type="PROSITE" id="PS50932"/>
    </source>
</evidence>
<dbReference type="SUPFAM" id="SSF47413">
    <property type="entry name" value="lambda repressor-like DNA-binding domains"/>
    <property type="match status" value="1"/>
</dbReference>
<dbReference type="Gene3D" id="3.40.50.2300">
    <property type="match status" value="2"/>
</dbReference>